<comment type="caution">
    <text evidence="2">The sequence shown here is derived from an EMBL/GenBank/DDBJ whole genome shotgun (WGS) entry which is preliminary data.</text>
</comment>
<organism evidence="2 3">
    <name type="scientific">Prymnesium parvum</name>
    <name type="common">Toxic golden alga</name>
    <dbReference type="NCBI Taxonomy" id="97485"/>
    <lineage>
        <taxon>Eukaryota</taxon>
        <taxon>Haptista</taxon>
        <taxon>Haptophyta</taxon>
        <taxon>Prymnesiophyceae</taxon>
        <taxon>Prymnesiales</taxon>
        <taxon>Prymnesiaceae</taxon>
        <taxon>Prymnesium</taxon>
    </lineage>
</organism>
<reference evidence="2 3" key="1">
    <citation type="journal article" date="2024" name="Science">
        <title>Giant polyketide synthase enzymes in the biosynthesis of giant marine polyether toxins.</title>
        <authorList>
            <person name="Fallon T.R."/>
            <person name="Shende V.V."/>
            <person name="Wierzbicki I.H."/>
            <person name="Pendleton A.L."/>
            <person name="Watervoot N.F."/>
            <person name="Auber R.P."/>
            <person name="Gonzalez D.J."/>
            <person name="Wisecaver J.H."/>
            <person name="Moore B.S."/>
        </authorList>
    </citation>
    <scope>NUCLEOTIDE SEQUENCE [LARGE SCALE GENOMIC DNA]</scope>
    <source>
        <strain evidence="2 3">12B1</strain>
    </source>
</reference>
<dbReference type="Pfam" id="PF03909">
    <property type="entry name" value="BSD"/>
    <property type="match status" value="1"/>
</dbReference>
<gene>
    <name evidence="2" type="ORF">AB1Y20_021881</name>
</gene>
<proteinExistence type="predicted"/>
<dbReference type="AlphaFoldDB" id="A0AB34JEL7"/>
<accession>A0AB34JEL7</accession>
<sequence>MGANGSSDGETWPPGWEDIAEEPRIIARTAILDISAMAPADFLAIAEAPYVIRADEWAFSSYTSAATAAEDIKLNKIIYRLVPKHLTEEQFWRLYFSKVLYILDSIKQHGVYPPPSPPPAPAAAPVEAPAPAAPTKTSLLFANPGQMEETCLVM</sequence>
<dbReference type="InterPro" id="IPR035925">
    <property type="entry name" value="BSD_dom_sf"/>
</dbReference>
<evidence type="ECO:0000259" key="1">
    <source>
        <dbReference type="PROSITE" id="PS50858"/>
    </source>
</evidence>
<dbReference type="Gene3D" id="1.10.3970.10">
    <property type="entry name" value="BSD domain"/>
    <property type="match status" value="1"/>
</dbReference>
<evidence type="ECO:0000313" key="2">
    <source>
        <dbReference type="EMBL" id="KAL1520289.1"/>
    </source>
</evidence>
<evidence type="ECO:0000313" key="3">
    <source>
        <dbReference type="Proteomes" id="UP001515480"/>
    </source>
</evidence>
<dbReference type="Proteomes" id="UP001515480">
    <property type="component" value="Unassembled WGS sequence"/>
</dbReference>
<keyword evidence="3" id="KW-1185">Reference proteome</keyword>
<feature type="domain" description="BSD" evidence="1">
    <location>
        <begin position="74"/>
        <end position="103"/>
    </location>
</feature>
<protein>
    <recommendedName>
        <fullName evidence="1">BSD domain-containing protein</fullName>
    </recommendedName>
</protein>
<dbReference type="EMBL" id="JBGBPQ010000008">
    <property type="protein sequence ID" value="KAL1520289.1"/>
    <property type="molecule type" value="Genomic_DNA"/>
</dbReference>
<dbReference type="InterPro" id="IPR005607">
    <property type="entry name" value="BSD_dom"/>
</dbReference>
<name>A0AB34JEL7_PRYPA</name>
<dbReference type="SUPFAM" id="SSF140383">
    <property type="entry name" value="BSD domain-like"/>
    <property type="match status" value="1"/>
</dbReference>
<dbReference type="PROSITE" id="PS50858">
    <property type="entry name" value="BSD"/>
    <property type="match status" value="1"/>
</dbReference>